<protein>
    <recommendedName>
        <fullName evidence="4">TIGR04222 domain-containing membrane protein</fullName>
    </recommendedName>
</protein>
<accession>A0AAE2SE18</accession>
<evidence type="ECO:0000313" key="2">
    <source>
        <dbReference type="EMBL" id="MBK1856576.1"/>
    </source>
</evidence>
<proteinExistence type="predicted"/>
<dbReference type="EMBL" id="JAENIG010000019">
    <property type="protein sequence ID" value="MBK1856576.1"/>
    <property type="molecule type" value="Genomic_DNA"/>
</dbReference>
<dbReference type="RefSeq" id="WP_309491196.1">
    <property type="nucleotide sequence ID" value="NZ_JAENIG010000019.1"/>
</dbReference>
<gene>
    <name evidence="2" type="ORF">JIN83_16510</name>
</gene>
<organism evidence="2 3">
    <name type="scientific">Oceaniferula flava</name>
    <dbReference type="NCBI Taxonomy" id="2800421"/>
    <lineage>
        <taxon>Bacteria</taxon>
        <taxon>Pseudomonadati</taxon>
        <taxon>Verrucomicrobiota</taxon>
        <taxon>Verrucomicrobiia</taxon>
        <taxon>Verrucomicrobiales</taxon>
        <taxon>Verrucomicrobiaceae</taxon>
        <taxon>Oceaniferula</taxon>
    </lineage>
</organism>
<evidence type="ECO:0000256" key="1">
    <source>
        <dbReference type="SAM" id="Phobius"/>
    </source>
</evidence>
<feature type="transmembrane region" description="Helical" evidence="1">
    <location>
        <begin position="158"/>
        <end position="180"/>
    </location>
</feature>
<keyword evidence="3" id="KW-1185">Reference proteome</keyword>
<dbReference type="AlphaFoldDB" id="A0AAE2SE18"/>
<name>A0AAE2SE18_9BACT</name>
<sequence length="245" mass="26598">MNELLWSKLSAFSIDHPGAQFAFSDRLARENNWSAEFTARVIEEYKRFIYLCCEAGHPVSPSEEVDQVWHLHLCYTRSYWNALCRDVLGQPVHHGPTQGGADERAKFHDWYERTLTTYQAHFGSPPPEDIWPSSKLRFARKDQRLVDVSKHWVLPRSALWKSVAAVGILTSLAGCTHLVAQGDDGELWLAIIVLAVIVVVLLISKLGKGGGGRGGSGGGYGSSCGNDCGSDSSCGSSCGGGCGGD</sequence>
<dbReference type="Proteomes" id="UP000634206">
    <property type="component" value="Unassembled WGS sequence"/>
</dbReference>
<keyword evidence="1" id="KW-0812">Transmembrane</keyword>
<evidence type="ECO:0000313" key="3">
    <source>
        <dbReference type="Proteomes" id="UP000634206"/>
    </source>
</evidence>
<comment type="caution">
    <text evidence="2">The sequence shown here is derived from an EMBL/GenBank/DDBJ whole genome shotgun (WGS) entry which is preliminary data.</text>
</comment>
<evidence type="ECO:0008006" key="4">
    <source>
        <dbReference type="Google" id="ProtNLM"/>
    </source>
</evidence>
<feature type="transmembrane region" description="Helical" evidence="1">
    <location>
        <begin position="186"/>
        <end position="203"/>
    </location>
</feature>
<keyword evidence="1" id="KW-1133">Transmembrane helix</keyword>
<reference evidence="2" key="1">
    <citation type="submission" date="2021-01" db="EMBL/GenBank/DDBJ databases">
        <title>Modified the classification status of verrucomicrobia.</title>
        <authorList>
            <person name="Feng X."/>
        </authorList>
    </citation>
    <scope>NUCLEOTIDE SEQUENCE</scope>
    <source>
        <strain evidence="2">5K15</strain>
    </source>
</reference>
<keyword evidence="1" id="KW-0472">Membrane</keyword>